<gene>
    <name evidence="1" type="ORF">IQ35_04096</name>
</gene>
<dbReference type="InterPro" id="IPR027417">
    <property type="entry name" value="P-loop_NTPase"/>
</dbReference>
<keyword evidence="2" id="KW-1185">Reference proteome</keyword>
<sequence>MSTAALTRLPVQAASFWIDFKEARNAVETIVEVAHDDPEERPTCIVLTGQSGMGKTSILREAQRRLTEAFPEPADWGEARYQPVLRTVIPSSPTSLKINLALLWQQGWPIRANTHKTADFKVVDLLAAQGTRLVAIDNVHVILTASGVARRDTLDALRFLMSAGNVPLVVAGLDVARQIFADDVELAYRSIMLKLPLWEPGEPSQRLIRALARGMGMAVPEHLAAPAFAERIWRESGGVTGNFKRILHWSAKVAKRHDRALVTHDDIS</sequence>
<proteinExistence type="predicted"/>
<name>A0A562JRE1_SPHWJ</name>
<dbReference type="SUPFAM" id="SSF52540">
    <property type="entry name" value="P-loop containing nucleoside triphosphate hydrolases"/>
    <property type="match status" value="1"/>
</dbReference>
<dbReference type="RefSeq" id="WP_242003440.1">
    <property type="nucleotide sequence ID" value="NZ_VLKK01000061.1"/>
</dbReference>
<reference evidence="1 2" key="1">
    <citation type="journal article" date="2015" name="Stand. Genomic Sci.">
        <title>Genomic Encyclopedia of Bacterial and Archaeal Type Strains, Phase III: the genomes of soil and plant-associated and newly described type strains.</title>
        <authorList>
            <person name="Whitman W.B."/>
            <person name="Woyke T."/>
            <person name="Klenk H.P."/>
            <person name="Zhou Y."/>
            <person name="Lilburn T.G."/>
            <person name="Beck B.J."/>
            <person name="De Vos P."/>
            <person name="Vandamme P."/>
            <person name="Eisen J.A."/>
            <person name="Garrity G."/>
            <person name="Hugenholtz P."/>
            <person name="Kyrpides N.C."/>
        </authorList>
    </citation>
    <scope>NUCLEOTIDE SEQUENCE [LARGE SCALE GENOMIC DNA]</scope>
    <source>
        <strain evidence="1 2">CGMCC 1.7748</strain>
    </source>
</reference>
<dbReference type="Gene3D" id="3.40.50.300">
    <property type="entry name" value="P-loop containing nucleotide triphosphate hydrolases"/>
    <property type="match status" value="1"/>
</dbReference>
<dbReference type="Pfam" id="PF05621">
    <property type="entry name" value="TniB"/>
    <property type="match status" value="1"/>
</dbReference>
<dbReference type="EMBL" id="VLKK01000061">
    <property type="protein sequence ID" value="TWH85760.1"/>
    <property type="molecule type" value="Genomic_DNA"/>
</dbReference>
<accession>A0A562JRE1</accession>
<evidence type="ECO:0000313" key="2">
    <source>
        <dbReference type="Proteomes" id="UP000316624"/>
    </source>
</evidence>
<dbReference type="AlphaFoldDB" id="A0A562JRE1"/>
<evidence type="ECO:0000313" key="1">
    <source>
        <dbReference type="EMBL" id="TWH85760.1"/>
    </source>
</evidence>
<dbReference type="InterPro" id="IPR008868">
    <property type="entry name" value="TniB"/>
</dbReference>
<protein>
    <submittedName>
        <fullName evidence="1">TniB protein</fullName>
    </submittedName>
</protein>
<organism evidence="1 2">
    <name type="scientific">Sphingobium wenxiniae (strain DSM 21828 / CGMCC 1.7748 / JZ-1)</name>
    <dbReference type="NCBI Taxonomy" id="595605"/>
    <lineage>
        <taxon>Bacteria</taxon>
        <taxon>Pseudomonadati</taxon>
        <taxon>Pseudomonadota</taxon>
        <taxon>Alphaproteobacteria</taxon>
        <taxon>Sphingomonadales</taxon>
        <taxon>Sphingomonadaceae</taxon>
        <taxon>Sphingobium</taxon>
    </lineage>
</organism>
<feature type="non-terminal residue" evidence="1">
    <location>
        <position position="268"/>
    </location>
</feature>
<comment type="caution">
    <text evidence="1">The sequence shown here is derived from an EMBL/GenBank/DDBJ whole genome shotgun (WGS) entry which is preliminary data.</text>
</comment>
<dbReference type="Proteomes" id="UP000316624">
    <property type="component" value="Unassembled WGS sequence"/>
</dbReference>